<keyword evidence="3 5" id="KW-0238">DNA-binding</keyword>
<evidence type="ECO:0000313" key="8">
    <source>
        <dbReference type="EMBL" id="LAB67966.1"/>
    </source>
</evidence>
<feature type="compositionally biased region" description="Polar residues" evidence="6">
    <location>
        <begin position="432"/>
        <end position="447"/>
    </location>
</feature>
<dbReference type="SUPFAM" id="SSF46785">
    <property type="entry name" value="Winged helix' DNA-binding domain"/>
    <property type="match status" value="1"/>
</dbReference>
<dbReference type="Gene3D" id="1.10.10.10">
    <property type="entry name" value="Winged helix-like DNA-binding domain superfamily/Winged helix DNA-binding domain"/>
    <property type="match status" value="1"/>
</dbReference>
<evidence type="ECO:0000256" key="2">
    <source>
        <dbReference type="ARBA" id="ARBA00023015"/>
    </source>
</evidence>
<reference evidence="8" key="2">
    <citation type="journal article" date="2018" name="Biosci. Biotechnol. Biochem.">
        <title>Polysaccharide hydrolase of the hadal zone amphipods Hirondellea gigas.</title>
        <authorList>
            <person name="Kobayashi H."/>
            <person name="Nagahama T."/>
            <person name="Arai W."/>
            <person name="Sasagawa Y."/>
            <person name="Umeda M."/>
            <person name="Hayashi T."/>
            <person name="Nikaido I."/>
            <person name="Watanabe H."/>
            <person name="Oguri K."/>
            <person name="Kitazato H."/>
            <person name="Fujioka K."/>
            <person name="Kido Y."/>
            <person name="Takami H."/>
        </authorList>
    </citation>
    <scope>NUCLEOTIDE SEQUENCE</scope>
    <source>
        <tissue evidence="8">Whole body</tissue>
    </source>
</reference>
<dbReference type="EMBL" id="IACF01002307">
    <property type="protein sequence ID" value="LAB67966.1"/>
    <property type="molecule type" value="mRNA"/>
</dbReference>
<feature type="compositionally biased region" description="Low complexity" evidence="6">
    <location>
        <begin position="338"/>
        <end position="360"/>
    </location>
</feature>
<dbReference type="PANTHER" id="PTHR12081:SF18">
    <property type="entry name" value="TRANSCRIPTION FACTOR E2F2-RELATED"/>
    <property type="match status" value="1"/>
</dbReference>
<dbReference type="Pfam" id="PF02319">
    <property type="entry name" value="WHD_E2F_TDP"/>
    <property type="match status" value="1"/>
</dbReference>
<protein>
    <submittedName>
        <fullName evidence="8">Transcription factor E2F4-like</fullName>
    </submittedName>
</protein>
<dbReference type="AlphaFoldDB" id="A0A2P2I237"/>
<comment type="similarity">
    <text evidence="1 5">Belongs to the E2F/DP family.</text>
</comment>
<evidence type="ECO:0000313" key="9">
    <source>
        <dbReference type="EMBL" id="LAC22828.1"/>
    </source>
</evidence>
<dbReference type="GO" id="GO:0090575">
    <property type="term" value="C:RNA polymerase II transcription regulator complex"/>
    <property type="evidence" value="ECO:0007669"/>
    <property type="project" value="TreeGrafter"/>
</dbReference>
<keyword evidence="5" id="KW-0539">Nucleus</keyword>
<dbReference type="InterPro" id="IPR036388">
    <property type="entry name" value="WH-like_DNA-bd_sf"/>
</dbReference>
<feature type="domain" description="E2F/DP family winged-helix DNA-binding" evidence="7">
    <location>
        <begin position="136"/>
        <end position="201"/>
    </location>
</feature>
<dbReference type="InterPro" id="IPR036390">
    <property type="entry name" value="WH_DNA-bd_sf"/>
</dbReference>
<dbReference type="SUPFAM" id="SSF144074">
    <property type="entry name" value="E2F-DP heterodimerization region"/>
    <property type="match status" value="1"/>
</dbReference>
<reference evidence="9" key="1">
    <citation type="submission" date="2017-11" db="EMBL/GenBank/DDBJ databases">
        <title>The sensing device of the deep-sea amphipod.</title>
        <authorList>
            <person name="Kobayashi H."/>
            <person name="Nagahama T."/>
            <person name="Arai W."/>
            <person name="Sasagawa Y."/>
            <person name="Umeda M."/>
            <person name="Hayashi T."/>
            <person name="Nikaido I."/>
            <person name="Watanabe H."/>
            <person name="Oguri K."/>
            <person name="Kitazato H."/>
            <person name="Fujioka K."/>
            <person name="Kido Y."/>
            <person name="Takami H."/>
        </authorList>
    </citation>
    <scope>NUCLEOTIDE SEQUENCE</scope>
    <source>
        <tissue evidence="9">Whole body</tissue>
    </source>
</reference>
<accession>A0A2P2I237</accession>
<evidence type="ECO:0000256" key="4">
    <source>
        <dbReference type="ARBA" id="ARBA00023163"/>
    </source>
</evidence>
<dbReference type="FunFam" id="1.10.10.10:FF:000008">
    <property type="entry name" value="E2F transcription factor 1"/>
    <property type="match status" value="1"/>
</dbReference>
<keyword evidence="2 5" id="KW-0805">Transcription regulation</keyword>
<evidence type="ECO:0000256" key="3">
    <source>
        <dbReference type="ARBA" id="ARBA00023125"/>
    </source>
</evidence>
<feature type="region of interest" description="Disordered" evidence="6">
    <location>
        <begin position="431"/>
        <end position="480"/>
    </location>
</feature>
<feature type="region of interest" description="Disordered" evidence="6">
    <location>
        <begin position="332"/>
        <end position="363"/>
    </location>
</feature>
<keyword evidence="4 5" id="KW-0804">Transcription</keyword>
<dbReference type="InterPro" id="IPR003316">
    <property type="entry name" value="E2F_WHTH_DNA-bd_dom"/>
</dbReference>
<dbReference type="EMBL" id="IACT01003593">
    <property type="protein sequence ID" value="LAC22828.1"/>
    <property type="molecule type" value="mRNA"/>
</dbReference>
<proteinExistence type="evidence at transcript level"/>
<name>A0A2P2I237_9CRUS</name>
<organism evidence="8">
    <name type="scientific">Hirondellea gigas</name>
    <dbReference type="NCBI Taxonomy" id="1518452"/>
    <lineage>
        <taxon>Eukaryota</taxon>
        <taxon>Metazoa</taxon>
        <taxon>Ecdysozoa</taxon>
        <taxon>Arthropoda</taxon>
        <taxon>Crustacea</taxon>
        <taxon>Multicrustacea</taxon>
        <taxon>Malacostraca</taxon>
        <taxon>Eumalacostraca</taxon>
        <taxon>Peracarida</taxon>
        <taxon>Amphipoda</taxon>
        <taxon>Amphilochidea</taxon>
        <taxon>Lysianassida</taxon>
        <taxon>Lysianassidira</taxon>
        <taxon>Lysianassoidea</taxon>
        <taxon>Lysianassidae</taxon>
        <taxon>Hirondellea</taxon>
    </lineage>
</organism>
<dbReference type="GO" id="GO:0000981">
    <property type="term" value="F:DNA-binding transcription factor activity, RNA polymerase II-specific"/>
    <property type="evidence" value="ECO:0007669"/>
    <property type="project" value="TreeGrafter"/>
</dbReference>
<evidence type="ECO:0000259" key="7">
    <source>
        <dbReference type="SMART" id="SM01372"/>
    </source>
</evidence>
<evidence type="ECO:0000256" key="5">
    <source>
        <dbReference type="RuleBase" id="RU003796"/>
    </source>
</evidence>
<dbReference type="PANTHER" id="PTHR12081">
    <property type="entry name" value="TRANSCRIPTION FACTOR E2F"/>
    <property type="match status" value="1"/>
</dbReference>
<sequence length="595" mass="63945">MERQHGGGGGAGGEYSSSALVCDGRFYTQLLDHGYNLTAPVTSIAPRSTDTITRTVSTTSSRQSVKRRLVLDDAVSSSSREGVMDADGFRTPIKTARRTATPRSSPHCHPSPPCATLLSSTQHRAKNNVSPGKPSRYDTSLGKLTKEFLALLRSSKDGTVDLKQASEMLQVQKRRIYDITNVLEGIGLVSKKFKNNVQLTSASENTKDIIEDIKRLKSKEAELEHLIRQTTANMSQEFRESKHYAYLHENDVQQLLLDKHLGLIISPPVGSIIAVSANPNNLLTAHINTKGRVTPVHVIATKNNVAFVTGCDYPPQQLTELSPSILDSVIDTSRTDCSSSNSSSSSNNNNESTTTSSSSSRRVVVQENANCNVDPRTVHQMSPASVCSVDGYVSAADSPVSVDGLLASPGTPTSTSSSSWRRTVSADALMPSVTSDYGGSSPSTSHNCHPPSSHFNATTPSKRPSLSDAFTPPTKRPCRRRVTPKKEIWSPSMGGNVKVELADDEGVGADLLLGDVFGAMFAAGDDNALPFDQLITETNGISTSDASGSEDLGICSSYSPNPLLTLEPPIDHNDYNFCLDYTEGLSDLFDIDFTV</sequence>
<dbReference type="GO" id="GO:0000978">
    <property type="term" value="F:RNA polymerase II cis-regulatory region sequence-specific DNA binding"/>
    <property type="evidence" value="ECO:0007669"/>
    <property type="project" value="InterPro"/>
</dbReference>
<dbReference type="InterPro" id="IPR015633">
    <property type="entry name" value="E2F"/>
</dbReference>
<feature type="compositionally biased region" description="Polar residues" evidence="6">
    <location>
        <begin position="453"/>
        <end position="464"/>
    </location>
</feature>
<evidence type="ECO:0000256" key="1">
    <source>
        <dbReference type="ARBA" id="ARBA00010940"/>
    </source>
</evidence>
<dbReference type="InterPro" id="IPR037241">
    <property type="entry name" value="E2F-DP_heterodim"/>
</dbReference>
<dbReference type="SMART" id="SM01372">
    <property type="entry name" value="E2F_TDP"/>
    <property type="match status" value="1"/>
</dbReference>
<dbReference type="Gene3D" id="6.10.250.540">
    <property type="match status" value="1"/>
</dbReference>
<evidence type="ECO:0000256" key="6">
    <source>
        <dbReference type="SAM" id="MobiDB-lite"/>
    </source>
</evidence>
<comment type="subcellular location">
    <subcellularLocation>
        <location evidence="5">Nucleus</location>
    </subcellularLocation>
</comment>